<name>A0AA36BCQ9_OCTVU</name>
<accession>A0AA36BCQ9</accession>
<evidence type="ECO:0000313" key="2">
    <source>
        <dbReference type="Proteomes" id="UP001162480"/>
    </source>
</evidence>
<evidence type="ECO:0000313" key="1">
    <source>
        <dbReference type="EMBL" id="CAI9730967.1"/>
    </source>
</evidence>
<sequence>MAAPEIAGSSVSFSVGSINLTDTTLNYKRNLKKGLNIDTYTWRIEDINGIVLETIIQVKEKIDVVVWYYKLKWLVKSLTDLSYHQNHKDRCSQSPPGATRREIGRSYPVLDTEMLTVMNSGLLCIVNISQRITGKSLPICQLYLTLNGRVHLTLLECAGRLIRIL</sequence>
<dbReference type="AlphaFoldDB" id="A0AA36BCQ9"/>
<reference evidence="1" key="1">
    <citation type="submission" date="2023-08" db="EMBL/GenBank/DDBJ databases">
        <authorList>
            <person name="Alioto T."/>
            <person name="Alioto T."/>
            <person name="Gomez Garrido J."/>
        </authorList>
    </citation>
    <scope>NUCLEOTIDE SEQUENCE</scope>
</reference>
<keyword evidence="2" id="KW-1185">Reference proteome</keyword>
<dbReference type="EMBL" id="OX597825">
    <property type="protein sequence ID" value="CAI9730967.1"/>
    <property type="molecule type" value="Genomic_DNA"/>
</dbReference>
<gene>
    <name evidence="1" type="ORF">OCTVUL_1B000297</name>
</gene>
<dbReference type="Proteomes" id="UP001162480">
    <property type="component" value="Chromosome 12"/>
</dbReference>
<organism evidence="1 2">
    <name type="scientific">Octopus vulgaris</name>
    <name type="common">Common octopus</name>
    <dbReference type="NCBI Taxonomy" id="6645"/>
    <lineage>
        <taxon>Eukaryota</taxon>
        <taxon>Metazoa</taxon>
        <taxon>Spiralia</taxon>
        <taxon>Lophotrochozoa</taxon>
        <taxon>Mollusca</taxon>
        <taxon>Cephalopoda</taxon>
        <taxon>Coleoidea</taxon>
        <taxon>Octopodiformes</taxon>
        <taxon>Octopoda</taxon>
        <taxon>Incirrata</taxon>
        <taxon>Octopodidae</taxon>
        <taxon>Octopus</taxon>
    </lineage>
</organism>
<protein>
    <submittedName>
        <fullName evidence="1">Uncharacterized protein</fullName>
    </submittedName>
</protein>
<proteinExistence type="predicted"/>